<name>A0ABT3ABX8_9ALTE</name>
<accession>A0ABT3ABX8</accession>
<keyword evidence="4" id="KW-1185">Reference proteome</keyword>
<organism evidence="3 4">
    <name type="scientific">Fluctibacter corallii</name>
    <dbReference type="NCBI Taxonomy" id="2984329"/>
    <lineage>
        <taxon>Bacteria</taxon>
        <taxon>Pseudomonadati</taxon>
        <taxon>Pseudomonadota</taxon>
        <taxon>Gammaproteobacteria</taxon>
        <taxon>Alteromonadales</taxon>
        <taxon>Alteromonadaceae</taxon>
        <taxon>Fluctibacter</taxon>
    </lineage>
</organism>
<evidence type="ECO:0000313" key="3">
    <source>
        <dbReference type="EMBL" id="MCV2886184.1"/>
    </source>
</evidence>
<evidence type="ECO:0000256" key="1">
    <source>
        <dbReference type="SAM" id="SignalP"/>
    </source>
</evidence>
<gene>
    <name evidence="3" type="ORF">OE749_15940</name>
</gene>
<protein>
    <submittedName>
        <fullName evidence="3">DUF2914 domain-containing protein</fullName>
    </submittedName>
</protein>
<dbReference type="RefSeq" id="WP_263713473.1">
    <property type="nucleotide sequence ID" value="NZ_JAOWKX010000009.1"/>
</dbReference>
<comment type="caution">
    <text evidence="3">The sequence shown here is derived from an EMBL/GenBank/DDBJ whole genome shotgun (WGS) entry which is preliminary data.</text>
</comment>
<dbReference type="InterPro" id="IPR022606">
    <property type="entry name" value="DUF2914"/>
</dbReference>
<feature type="signal peptide" evidence="1">
    <location>
        <begin position="1"/>
        <end position="20"/>
    </location>
</feature>
<feature type="chain" id="PRO_5045446777" evidence="1">
    <location>
        <begin position="21"/>
        <end position="128"/>
    </location>
</feature>
<sequence length="128" mass="14570">MAARLWFILVTSFVSFVASAEIMNSQLTTAIESREPVDDLGHNVDVSEGDIVQVMFFTHVGSMAGKNIVHRWLYKDQQMAAVTLNVRSNNYRTYSSKNIMASWAGEWQIQVWHDDLMLLSHDFTVTAK</sequence>
<evidence type="ECO:0000313" key="4">
    <source>
        <dbReference type="Proteomes" id="UP001652504"/>
    </source>
</evidence>
<dbReference type="Pfam" id="PF11141">
    <property type="entry name" value="DUF2914"/>
    <property type="match status" value="1"/>
</dbReference>
<proteinExistence type="predicted"/>
<dbReference type="Proteomes" id="UP001652504">
    <property type="component" value="Unassembled WGS sequence"/>
</dbReference>
<reference evidence="3 4" key="1">
    <citation type="submission" date="2022-10" db="EMBL/GenBank/DDBJ databases">
        <title>Aestuariibacter sp. AA17 isolated from Montipora capitata coral fragment.</title>
        <authorList>
            <person name="Emsley S.A."/>
            <person name="Pfannmuller K.M."/>
            <person name="Loughran R.M."/>
            <person name="Shlafstein M."/>
            <person name="Papke E."/>
            <person name="Saw J.H."/>
            <person name="Ushijima B."/>
            <person name="Videau P."/>
        </authorList>
    </citation>
    <scope>NUCLEOTIDE SEQUENCE [LARGE SCALE GENOMIC DNA]</scope>
    <source>
        <strain evidence="3 4">AA17</strain>
    </source>
</reference>
<feature type="domain" description="DUF2914" evidence="2">
    <location>
        <begin position="67"/>
        <end position="125"/>
    </location>
</feature>
<evidence type="ECO:0000259" key="2">
    <source>
        <dbReference type="Pfam" id="PF11141"/>
    </source>
</evidence>
<dbReference type="EMBL" id="JAOWKX010000009">
    <property type="protein sequence ID" value="MCV2886184.1"/>
    <property type="molecule type" value="Genomic_DNA"/>
</dbReference>
<keyword evidence="1" id="KW-0732">Signal</keyword>